<keyword evidence="3" id="KW-1140">T=1 icosahedral capsid protein</keyword>
<comment type="similarity">
    <text evidence="2">Belongs to the microviridae F protein family.</text>
</comment>
<accession>A0AAU8B4Q2</accession>
<dbReference type="SUPFAM" id="SSF88645">
    <property type="entry name" value="ssDNA viruses"/>
    <property type="match status" value="1"/>
</dbReference>
<evidence type="ECO:0000256" key="1">
    <source>
        <dbReference type="ARBA" id="ARBA00004328"/>
    </source>
</evidence>
<dbReference type="Gene3D" id="2.60.169.10">
    <property type="entry name" value="Microviridae F protein"/>
    <property type="match status" value="2"/>
</dbReference>
<keyword evidence="5" id="KW-0946">Virion</keyword>
<evidence type="ECO:0000256" key="4">
    <source>
        <dbReference type="ARBA" id="ARBA00022561"/>
    </source>
</evidence>
<proteinExistence type="inferred from homology"/>
<protein>
    <submittedName>
        <fullName evidence="8">Major capsid protein</fullName>
    </submittedName>
</protein>
<keyword evidence="4" id="KW-0167">Capsid protein</keyword>
<reference evidence="8" key="1">
    <citation type="submission" date="2024-03" db="EMBL/GenBank/DDBJ databases">
        <title>Diverse circular DNA viruses in blood, oral, and fecal samples of captive lemurs.</title>
        <authorList>
            <person name="Paietta E.N."/>
            <person name="Kraberger S."/>
            <person name="Lund M.C."/>
            <person name="Custer J.M."/>
            <person name="Vargas K.M."/>
            <person name="Ehmke E.E."/>
            <person name="Yoder A.D."/>
            <person name="Varsani A."/>
        </authorList>
    </citation>
    <scope>NUCLEOTIDE SEQUENCE</scope>
    <source>
        <strain evidence="6">Duke_24FS_127</strain>
        <strain evidence="7">Duke_26_106</strain>
        <strain evidence="8">Duke_27FF_2135</strain>
    </source>
</reference>
<dbReference type="GO" id="GO:0039615">
    <property type="term" value="C:T=1 icosahedral viral capsid"/>
    <property type="evidence" value="ECO:0007669"/>
    <property type="project" value="UniProtKB-KW"/>
</dbReference>
<dbReference type="EMBL" id="PP511767">
    <property type="protein sequence ID" value="XCD07214.1"/>
    <property type="molecule type" value="Genomic_DNA"/>
</dbReference>
<dbReference type="GO" id="GO:0005198">
    <property type="term" value="F:structural molecule activity"/>
    <property type="evidence" value="ECO:0007669"/>
    <property type="project" value="InterPro"/>
</dbReference>
<comment type="subcellular location">
    <subcellularLocation>
        <location evidence="1">Virion</location>
    </subcellularLocation>
</comment>
<evidence type="ECO:0000313" key="7">
    <source>
        <dbReference type="EMBL" id="XCD07214.1"/>
    </source>
</evidence>
<evidence type="ECO:0000256" key="3">
    <source>
        <dbReference type="ARBA" id="ARBA00022431"/>
    </source>
</evidence>
<evidence type="ECO:0000313" key="8">
    <source>
        <dbReference type="EMBL" id="XCD07309.1"/>
    </source>
</evidence>
<evidence type="ECO:0000256" key="5">
    <source>
        <dbReference type="ARBA" id="ARBA00022844"/>
    </source>
</evidence>
<dbReference type="InterPro" id="IPR037002">
    <property type="entry name" value="Microviridae_protein_F_sf"/>
</dbReference>
<sequence length="541" mass="60384">MSRRKHSANNFIFSEVPTIKVPRSTFKSAHTFSATLEPDYMVPIFCKLFYPGDTIKLPYRALVRLNSAPVVPIMDDLYLDTVFCAVPPRLVWEHWSNFLGEQEDIASILNPVNYTIPQLNSGSSGFAFESPMDYVGIRPAIPNLSVSALPFRCMCKFYNDWVRDENLIDKLDYPTGDTGDTPDMYKLFKRAKVHDYFTSALPWPQKGPTVTLPLGDMAPVVTATTGALDGHWLKSGTDGHSCDTVHASVTANTPAGWADVIVSGIGTGQQILPNLSANLSSVTGISVNMFREFFQTQRLLEKDARSGTRLPELIEGHFGVKSADARLQISEILFSDSQRFFVNPVAQTSSTTSTSAQGNLSAYVVGSQSAHGFVKSFTEHTYVLGFACIRTSNKYQQGVPREFSYKTRLDFYWPVFSHLGEQAILNKEIYAQGSDVKDAAGNIIDDQVFGFQERWAELRYSQSIIAGKLRSDYPQSLDVWHLAQDFNQLPELNQSFIESNVPIDRIVSVPSQPAFIADFYFDATYTRPLPLYSVPGLVDHY</sequence>
<organism evidence="8">
    <name type="scientific">Dulem virus 89</name>
    <dbReference type="NCBI Taxonomy" id="3145800"/>
    <lineage>
        <taxon>Viruses</taxon>
        <taxon>Monodnaviria</taxon>
        <taxon>Sangervirae</taxon>
        <taxon>Phixviricota</taxon>
        <taxon>Malgrandaviricetes</taxon>
        <taxon>Petitvirales</taxon>
        <taxon>Microviridae</taxon>
        <taxon>Microvirus</taxon>
    </lineage>
</organism>
<evidence type="ECO:0000256" key="2">
    <source>
        <dbReference type="ARBA" id="ARBA00009963"/>
    </source>
</evidence>
<dbReference type="InterPro" id="IPR016184">
    <property type="entry name" value="Capsid/spike_ssDNA_virus"/>
</dbReference>
<name>A0AAU8B4Q2_9VIRU</name>
<dbReference type="InterPro" id="IPR003514">
    <property type="entry name" value="Microviridae_protein_F"/>
</dbReference>
<dbReference type="EMBL" id="PP511590">
    <property type="protein sequence ID" value="XCD05660.1"/>
    <property type="molecule type" value="Genomic_DNA"/>
</dbReference>
<dbReference type="Pfam" id="PF02305">
    <property type="entry name" value="Phage_F"/>
    <property type="match status" value="1"/>
</dbReference>
<dbReference type="EMBL" id="PP511781">
    <property type="protein sequence ID" value="XCD07309.1"/>
    <property type="molecule type" value="Genomic_DNA"/>
</dbReference>
<evidence type="ECO:0000313" key="6">
    <source>
        <dbReference type="EMBL" id="XCD05660.1"/>
    </source>
</evidence>